<gene>
    <name evidence="1" type="ORF">RNC47_09800</name>
</gene>
<comment type="caution">
    <text evidence="1">The sequence shown here is derived from an EMBL/GenBank/DDBJ whole genome shotgun (WGS) entry which is preliminary data.</text>
</comment>
<organism evidence="1 2">
    <name type="scientific">Streptomyces millisiae</name>
    <dbReference type="NCBI Taxonomy" id="3075542"/>
    <lineage>
        <taxon>Bacteria</taxon>
        <taxon>Bacillati</taxon>
        <taxon>Actinomycetota</taxon>
        <taxon>Actinomycetes</taxon>
        <taxon>Kitasatosporales</taxon>
        <taxon>Streptomycetaceae</taxon>
        <taxon>Streptomyces</taxon>
    </lineage>
</organism>
<protein>
    <submittedName>
        <fullName evidence="1">Uncharacterized protein</fullName>
    </submittedName>
</protein>
<reference evidence="2" key="1">
    <citation type="submission" date="2023-07" db="EMBL/GenBank/DDBJ databases">
        <title>30 novel species of actinomycetes from the DSMZ collection.</title>
        <authorList>
            <person name="Nouioui I."/>
        </authorList>
    </citation>
    <scope>NUCLEOTIDE SEQUENCE [LARGE SCALE GENOMIC DNA]</scope>
    <source>
        <strain evidence="2">DSM 44918</strain>
    </source>
</reference>
<sequence length="71" mass="8076">MNVPKAEWATELPFPRGALVEDAHGRRGRLMASLIERDRTTDRIVRRTAFLRPIGGGHEWQAPLDELRAVD</sequence>
<proteinExistence type="predicted"/>
<evidence type="ECO:0000313" key="2">
    <source>
        <dbReference type="Proteomes" id="UP001183420"/>
    </source>
</evidence>
<accession>A0ABU2LNI6</accession>
<dbReference type="Proteomes" id="UP001183420">
    <property type="component" value="Unassembled WGS sequence"/>
</dbReference>
<dbReference type="RefSeq" id="WP_311597414.1">
    <property type="nucleotide sequence ID" value="NZ_JAVREM010000007.1"/>
</dbReference>
<dbReference type="EMBL" id="JAVREM010000007">
    <property type="protein sequence ID" value="MDT0318628.1"/>
    <property type="molecule type" value="Genomic_DNA"/>
</dbReference>
<evidence type="ECO:0000313" key="1">
    <source>
        <dbReference type="EMBL" id="MDT0318628.1"/>
    </source>
</evidence>
<keyword evidence="2" id="KW-1185">Reference proteome</keyword>
<name>A0ABU2LNI6_9ACTN</name>